<gene>
    <name evidence="2" type="ORF">QE109_07255</name>
</gene>
<dbReference type="InterPro" id="IPR050266">
    <property type="entry name" value="AB_hydrolase_sf"/>
</dbReference>
<organism evidence="2 3">
    <name type="scientific">Fusibacter bizertensis</name>
    <dbReference type="NCBI Taxonomy" id="1488331"/>
    <lineage>
        <taxon>Bacteria</taxon>
        <taxon>Bacillati</taxon>
        <taxon>Bacillota</taxon>
        <taxon>Clostridia</taxon>
        <taxon>Eubacteriales</taxon>
        <taxon>Eubacteriales Family XII. Incertae Sedis</taxon>
        <taxon>Fusibacter</taxon>
    </lineage>
</organism>
<evidence type="ECO:0000259" key="1">
    <source>
        <dbReference type="Pfam" id="PF00561"/>
    </source>
</evidence>
<evidence type="ECO:0000313" key="2">
    <source>
        <dbReference type="EMBL" id="MDH8677939.1"/>
    </source>
</evidence>
<evidence type="ECO:0000313" key="3">
    <source>
        <dbReference type="Proteomes" id="UP001158045"/>
    </source>
</evidence>
<dbReference type="SUPFAM" id="SSF53474">
    <property type="entry name" value="alpha/beta-Hydrolases"/>
    <property type="match status" value="1"/>
</dbReference>
<accession>A0ABT6NBZ8</accession>
<dbReference type="Pfam" id="PF00561">
    <property type="entry name" value="Abhydrolase_1"/>
    <property type="match status" value="1"/>
</dbReference>
<comment type="caution">
    <text evidence="2">The sequence shown here is derived from an EMBL/GenBank/DDBJ whole genome shotgun (WGS) entry which is preliminary data.</text>
</comment>
<dbReference type="EMBL" id="JARYZI010000004">
    <property type="protein sequence ID" value="MDH8677939.1"/>
    <property type="molecule type" value="Genomic_DNA"/>
</dbReference>
<dbReference type="Gene3D" id="3.40.50.1820">
    <property type="entry name" value="alpha/beta hydrolase"/>
    <property type="match status" value="1"/>
</dbReference>
<sequence>MNEFEFKKMHIKNEVLAYREGGVGDRNLLLIHGNMSSSAHFDHLMDALYDDFKIYAVDLRGFGHSSYHDRFDSLKDLSEDLEYFIDKLRLKDLEVLGWSTGGGIAMYLAIDNPEVVKRLILLESVGITGYPMFKKDAQGQAILTELLTTKEEIENDPIQVAPVLNAIKNKDAEFYKMLWNAAIYNVGNQPTPEDYDRYVEEMLLQRNLVDIDYSLTRFNLSHTDNGYGMGTGEIDKIKCPVLIIQGEDDYVVPMAMATGIHEALKDNSRLEILKKSGHNPMVDQFDTVVKLIKEK</sequence>
<dbReference type="PRINTS" id="PR00111">
    <property type="entry name" value="ABHYDROLASE"/>
</dbReference>
<reference evidence="2 3" key="1">
    <citation type="submission" date="2023-04" db="EMBL/GenBank/DDBJ databases">
        <title>Fusibacter bizertensis strain WBS, isolated from littoral bottom sediments of the Arctic seas - biochemical and genomic analysis.</title>
        <authorList>
            <person name="Brioukhanov A.L."/>
        </authorList>
    </citation>
    <scope>NUCLEOTIDE SEQUENCE [LARGE SCALE GENOMIC DNA]</scope>
    <source>
        <strain evidence="2 3">WBS</strain>
    </source>
</reference>
<name>A0ABT6NBZ8_9FIRM</name>
<dbReference type="PANTHER" id="PTHR43798:SF33">
    <property type="entry name" value="HYDROLASE, PUTATIVE (AFU_ORTHOLOGUE AFUA_2G14860)-RELATED"/>
    <property type="match status" value="1"/>
</dbReference>
<keyword evidence="2" id="KW-0378">Hydrolase</keyword>
<dbReference type="Proteomes" id="UP001158045">
    <property type="component" value="Unassembled WGS sequence"/>
</dbReference>
<protein>
    <submittedName>
        <fullName evidence="2">Alpha/beta hydrolase</fullName>
    </submittedName>
</protein>
<proteinExistence type="predicted"/>
<dbReference type="PANTHER" id="PTHR43798">
    <property type="entry name" value="MONOACYLGLYCEROL LIPASE"/>
    <property type="match status" value="1"/>
</dbReference>
<dbReference type="InterPro" id="IPR029058">
    <property type="entry name" value="AB_hydrolase_fold"/>
</dbReference>
<dbReference type="GO" id="GO:0016787">
    <property type="term" value="F:hydrolase activity"/>
    <property type="evidence" value="ECO:0007669"/>
    <property type="project" value="UniProtKB-KW"/>
</dbReference>
<dbReference type="InterPro" id="IPR000073">
    <property type="entry name" value="AB_hydrolase_1"/>
</dbReference>
<dbReference type="RefSeq" id="WP_281093767.1">
    <property type="nucleotide sequence ID" value="NZ_JARYZI010000004.1"/>
</dbReference>
<keyword evidence="3" id="KW-1185">Reference proteome</keyword>
<feature type="domain" description="AB hydrolase-1" evidence="1">
    <location>
        <begin position="28"/>
        <end position="283"/>
    </location>
</feature>